<reference evidence="3" key="1">
    <citation type="journal article" date="2021" name="BMC Genomics">
        <title>Chromosome-level genome assembly and manually-curated proteome of model necrotroph Parastagonospora nodorum Sn15 reveals a genome-wide trove of candidate effector homologs, and redundancy of virulence-related functions within an accessory chromosome.</title>
        <authorList>
            <person name="Bertazzoni S."/>
            <person name="Jones D.A.B."/>
            <person name="Phan H.T."/>
            <person name="Tan K.-C."/>
            <person name="Hane J.K."/>
        </authorList>
    </citation>
    <scope>NUCLEOTIDE SEQUENCE [LARGE SCALE GENOMIC DNA]</scope>
    <source>
        <strain evidence="3">SN15 / ATCC MYA-4574 / FGSC 10173)</strain>
    </source>
</reference>
<accession>A0A7U2F7D3</accession>
<feature type="compositionally biased region" description="Basic and acidic residues" evidence="1">
    <location>
        <begin position="98"/>
        <end position="122"/>
    </location>
</feature>
<keyword evidence="3" id="KW-1185">Reference proteome</keyword>
<dbReference type="Proteomes" id="UP000663193">
    <property type="component" value="Chromosome 10"/>
</dbReference>
<protein>
    <submittedName>
        <fullName evidence="2">Uncharacterized protein</fullName>
    </submittedName>
</protein>
<dbReference type="AlphaFoldDB" id="A0A7U2F7D3"/>
<evidence type="ECO:0000313" key="3">
    <source>
        <dbReference type="Proteomes" id="UP000663193"/>
    </source>
</evidence>
<feature type="region of interest" description="Disordered" evidence="1">
    <location>
        <begin position="93"/>
        <end position="134"/>
    </location>
</feature>
<evidence type="ECO:0000313" key="2">
    <source>
        <dbReference type="EMBL" id="QRD00104.1"/>
    </source>
</evidence>
<dbReference type="EMBL" id="CP069032">
    <property type="protein sequence ID" value="QRD00104.1"/>
    <property type="molecule type" value="Genomic_DNA"/>
</dbReference>
<sequence>MRKSSNHGSGSMIVLNGPEGFLQSRPNAHQALLIPLALQELCSRKGTMRLVSCKESSLPAQWVLCSEGQLWRWQQWCANESVAPRLSQEKKRRAVQAKRRESAERLRSLRGDEVDELKREGGRQGGQGGRGCRGRAPCDTRLLRCFGGLSRYPTLRSRSVLSGTVHDISLAPGM</sequence>
<organism evidence="2 3">
    <name type="scientific">Phaeosphaeria nodorum (strain SN15 / ATCC MYA-4574 / FGSC 10173)</name>
    <name type="common">Glume blotch fungus</name>
    <name type="synonym">Parastagonospora nodorum</name>
    <dbReference type="NCBI Taxonomy" id="321614"/>
    <lineage>
        <taxon>Eukaryota</taxon>
        <taxon>Fungi</taxon>
        <taxon>Dikarya</taxon>
        <taxon>Ascomycota</taxon>
        <taxon>Pezizomycotina</taxon>
        <taxon>Dothideomycetes</taxon>
        <taxon>Pleosporomycetidae</taxon>
        <taxon>Pleosporales</taxon>
        <taxon>Pleosporineae</taxon>
        <taxon>Phaeosphaeriaceae</taxon>
        <taxon>Parastagonospora</taxon>
    </lineage>
</organism>
<name>A0A7U2F7D3_PHANO</name>
<gene>
    <name evidence="2" type="ORF">JI435_414590</name>
</gene>
<dbReference type="VEuPathDB" id="FungiDB:JI435_414590"/>
<evidence type="ECO:0000256" key="1">
    <source>
        <dbReference type="SAM" id="MobiDB-lite"/>
    </source>
</evidence>
<proteinExistence type="predicted"/>